<dbReference type="Proteomes" id="UP000198816">
    <property type="component" value="Unassembled WGS sequence"/>
</dbReference>
<name>A0A1H2SRP4_THIRO</name>
<proteinExistence type="predicted"/>
<sequence length="142" mass="14692">MLPRSSIDAEAIGLDCPIHATSKEKKQVKTKQILFSSAAALAIMLAGTVAAEQPATPLVSGDEPMNVGQEAQLKAPTPDAKAQEKTGAMLKKEGEELSGDYPTDQGAEGQVKDPTPNAAAQAATKEALEKEDASGAISGKYK</sequence>
<accession>A0A1H2SRP4</accession>
<keyword evidence="3" id="KW-1185">Reference proteome</keyword>
<dbReference type="AlphaFoldDB" id="A0A1H2SRP4"/>
<evidence type="ECO:0000313" key="3">
    <source>
        <dbReference type="Proteomes" id="UP000198816"/>
    </source>
</evidence>
<evidence type="ECO:0000313" key="2">
    <source>
        <dbReference type="EMBL" id="SDW34333.1"/>
    </source>
</evidence>
<organism evidence="2 3">
    <name type="scientific">Thiocapsa roseopersicina</name>
    <dbReference type="NCBI Taxonomy" id="1058"/>
    <lineage>
        <taxon>Bacteria</taxon>
        <taxon>Pseudomonadati</taxon>
        <taxon>Pseudomonadota</taxon>
        <taxon>Gammaproteobacteria</taxon>
        <taxon>Chromatiales</taxon>
        <taxon>Chromatiaceae</taxon>
        <taxon>Thiocapsa</taxon>
    </lineage>
</organism>
<dbReference type="OrthoDB" id="5768104at2"/>
<protein>
    <submittedName>
        <fullName evidence="2">Uncharacterized protein</fullName>
    </submittedName>
</protein>
<evidence type="ECO:0000256" key="1">
    <source>
        <dbReference type="SAM" id="MobiDB-lite"/>
    </source>
</evidence>
<reference evidence="3" key="1">
    <citation type="submission" date="2016-10" db="EMBL/GenBank/DDBJ databases">
        <authorList>
            <person name="Varghese N."/>
            <person name="Submissions S."/>
        </authorList>
    </citation>
    <scope>NUCLEOTIDE SEQUENCE [LARGE SCALE GENOMIC DNA]</scope>
    <source>
        <strain evidence="3">DSM 217</strain>
    </source>
</reference>
<dbReference type="EMBL" id="FNNZ01000003">
    <property type="protein sequence ID" value="SDW34333.1"/>
    <property type="molecule type" value="Genomic_DNA"/>
</dbReference>
<dbReference type="RefSeq" id="WP_093028641.1">
    <property type="nucleotide sequence ID" value="NZ_FNNZ01000003.1"/>
</dbReference>
<feature type="region of interest" description="Disordered" evidence="1">
    <location>
        <begin position="56"/>
        <end position="142"/>
    </location>
</feature>
<gene>
    <name evidence="2" type="ORF">SAMN05421783_103111</name>
</gene>